<reference evidence="3" key="1">
    <citation type="journal article" date="2019" name="Int. J. Syst. Evol. Microbiol.">
        <title>The Global Catalogue of Microorganisms (GCM) 10K type strain sequencing project: providing services to taxonomists for standard genome sequencing and annotation.</title>
        <authorList>
            <consortium name="The Broad Institute Genomics Platform"/>
            <consortium name="The Broad Institute Genome Sequencing Center for Infectious Disease"/>
            <person name="Wu L."/>
            <person name="Ma J."/>
        </authorList>
    </citation>
    <scope>NUCLEOTIDE SEQUENCE [LARGE SCALE GENOMIC DNA]</scope>
    <source>
        <strain evidence="3">CGMCC 1.12922</strain>
    </source>
</reference>
<sequence>MPGLIDHLVVTADRLSAANALVESELGLATAPGGADAAMGTHDRLLSLGPEDFVAALAIDPGAPAPAWARWFGLDRREGPARLSGWALRVPDLDAALAEAPEGIGDPVEVMRGACRGRISLPESGILPFDGIFPALVEWTGPMPAAGLDDHGARLVSLQIRHPRAGALGWALSMLSSDDRLVVREGPVGLSALIHTPEGEKVLA</sequence>
<keyword evidence="3" id="KW-1185">Reference proteome</keyword>
<comment type="caution">
    <text evidence="2">The sequence shown here is derived from an EMBL/GenBank/DDBJ whole genome shotgun (WGS) entry which is preliminary data.</text>
</comment>
<dbReference type="Gene3D" id="3.10.180.10">
    <property type="entry name" value="2,3-Dihydroxybiphenyl 1,2-Dioxygenase, domain 1"/>
    <property type="match status" value="1"/>
</dbReference>
<proteinExistence type="predicted"/>
<evidence type="ECO:0000313" key="2">
    <source>
        <dbReference type="EMBL" id="GGD44616.1"/>
    </source>
</evidence>
<dbReference type="InterPro" id="IPR025870">
    <property type="entry name" value="Glyoxalase-like_dom"/>
</dbReference>
<accession>A0ABQ1QSY7</accession>
<feature type="domain" description="Glyoxalase-like" evidence="1">
    <location>
        <begin position="5"/>
        <end position="172"/>
    </location>
</feature>
<dbReference type="GO" id="GO:0016301">
    <property type="term" value="F:kinase activity"/>
    <property type="evidence" value="ECO:0007669"/>
    <property type="project" value="UniProtKB-KW"/>
</dbReference>
<keyword evidence="2" id="KW-0418">Kinase</keyword>
<dbReference type="EMBL" id="BMGI01000005">
    <property type="protein sequence ID" value="GGD44616.1"/>
    <property type="molecule type" value="Genomic_DNA"/>
</dbReference>
<gene>
    <name evidence="2" type="ORF">GCM10011358_30480</name>
</gene>
<dbReference type="RefSeq" id="WP_188529355.1">
    <property type="nucleotide sequence ID" value="NZ_BMGI01000005.1"/>
</dbReference>
<name>A0ABQ1QSY7_9RHOB</name>
<dbReference type="Proteomes" id="UP000617355">
    <property type="component" value="Unassembled WGS sequence"/>
</dbReference>
<keyword evidence="2" id="KW-0808">Transferase</keyword>
<evidence type="ECO:0000313" key="3">
    <source>
        <dbReference type="Proteomes" id="UP000617355"/>
    </source>
</evidence>
<protein>
    <submittedName>
        <fullName evidence="2">Polyphosphate kinase</fullName>
    </submittedName>
</protein>
<evidence type="ECO:0000259" key="1">
    <source>
        <dbReference type="Pfam" id="PF13468"/>
    </source>
</evidence>
<dbReference type="Pfam" id="PF13468">
    <property type="entry name" value="Glyoxalase_3"/>
    <property type="match status" value="1"/>
</dbReference>
<dbReference type="InterPro" id="IPR029068">
    <property type="entry name" value="Glyas_Bleomycin-R_OHBP_Dase"/>
</dbReference>
<organism evidence="2 3">
    <name type="scientific">Sinisalibacter lacisalsi</name>
    <dbReference type="NCBI Taxonomy" id="1526570"/>
    <lineage>
        <taxon>Bacteria</taxon>
        <taxon>Pseudomonadati</taxon>
        <taxon>Pseudomonadota</taxon>
        <taxon>Alphaproteobacteria</taxon>
        <taxon>Rhodobacterales</taxon>
        <taxon>Roseobacteraceae</taxon>
        <taxon>Sinisalibacter</taxon>
    </lineage>
</organism>